<name>A0A9P6MFY3_9FUNG</name>
<reference evidence="2" key="1">
    <citation type="journal article" date="2020" name="Fungal Divers.">
        <title>Resolving the Mortierellaceae phylogeny through synthesis of multi-gene phylogenetics and phylogenomics.</title>
        <authorList>
            <person name="Vandepol N."/>
            <person name="Liber J."/>
            <person name="Desiro A."/>
            <person name="Na H."/>
            <person name="Kennedy M."/>
            <person name="Barry K."/>
            <person name="Grigoriev I.V."/>
            <person name="Miller A.N."/>
            <person name="O'Donnell K."/>
            <person name="Stajich J.E."/>
            <person name="Bonito G."/>
        </authorList>
    </citation>
    <scope>NUCLEOTIDE SEQUENCE</scope>
    <source>
        <strain evidence="2">MES-2147</strain>
    </source>
</reference>
<accession>A0A9P6MFY3</accession>
<dbReference type="EMBL" id="JAAAHW010000987">
    <property type="protein sequence ID" value="KAF9997535.1"/>
    <property type="molecule type" value="Genomic_DNA"/>
</dbReference>
<dbReference type="OrthoDB" id="2431527at2759"/>
<dbReference type="AlphaFoldDB" id="A0A9P6MFY3"/>
<protein>
    <submittedName>
        <fullName evidence="2">Uncharacterized protein</fullName>
    </submittedName>
</protein>
<gene>
    <name evidence="2" type="ORF">BGZ65_006888</name>
</gene>
<evidence type="ECO:0000313" key="2">
    <source>
        <dbReference type="EMBL" id="KAF9997535.1"/>
    </source>
</evidence>
<keyword evidence="3" id="KW-1185">Reference proteome</keyword>
<proteinExistence type="predicted"/>
<sequence>MLRATRTRADDRRAIVVIGDGDFRSRGGGHVKCNKFTSRLYDQAKGEGMLACYVDEFRTSIFCCKCHQRMQTKGRSVVCPDPTCGGRRSVEYDKARNLDPKTGLQRDRDHNTAQNMSNAALQWVQDFKPESLDRRLAKEQ</sequence>
<feature type="compositionally biased region" description="Basic and acidic residues" evidence="1">
    <location>
        <begin position="95"/>
        <end position="111"/>
    </location>
</feature>
<dbReference type="Proteomes" id="UP000749646">
    <property type="component" value="Unassembled WGS sequence"/>
</dbReference>
<feature type="region of interest" description="Disordered" evidence="1">
    <location>
        <begin position="95"/>
        <end position="115"/>
    </location>
</feature>
<evidence type="ECO:0000256" key="1">
    <source>
        <dbReference type="SAM" id="MobiDB-lite"/>
    </source>
</evidence>
<evidence type="ECO:0000313" key="3">
    <source>
        <dbReference type="Proteomes" id="UP000749646"/>
    </source>
</evidence>
<comment type="caution">
    <text evidence="2">The sequence shown here is derived from an EMBL/GenBank/DDBJ whole genome shotgun (WGS) entry which is preliminary data.</text>
</comment>
<organism evidence="2 3">
    <name type="scientific">Modicella reniformis</name>
    <dbReference type="NCBI Taxonomy" id="1440133"/>
    <lineage>
        <taxon>Eukaryota</taxon>
        <taxon>Fungi</taxon>
        <taxon>Fungi incertae sedis</taxon>
        <taxon>Mucoromycota</taxon>
        <taxon>Mortierellomycotina</taxon>
        <taxon>Mortierellomycetes</taxon>
        <taxon>Mortierellales</taxon>
        <taxon>Mortierellaceae</taxon>
        <taxon>Modicella</taxon>
    </lineage>
</organism>